<evidence type="ECO:0000313" key="1">
    <source>
        <dbReference type="EMBL" id="VDD80403.1"/>
    </source>
</evidence>
<accession>A0A0R3UGN2</accession>
<dbReference type="Proteomes" id="UP000267029">
    <property type="component" value="Unassembled WGS sequence"/>
</dbReference>
<name>A0A0R3UGN2_MESCO</name>
<organism evidence="3">
    <name type="scientific">Mesocestoides corti</name>
    <name type="common">Flatworm</name>
    <dbReference type="NCBI Taxonomy" id="53468"/>
    <lineage>
        <taxon>Eukaryota</taxon>
        <taxon>Metazoa</taxon>
        <taxon>Spiralia</taxon>
        <taxon>Lophotrochozoa</taxon>
        <taxon>Platyhelminthes</taxon>
        <taxon>Cestoda</taxon>
        <taxon>Eucestoda</taxon>
        <taxon>Cyclophyllidea</taxon>
        <taxon>Mesocestoididae</taxon>
        <taxon>Mesocestoides</taxon>
    </lineage>
</organism>
<evidence type="ECO:0000313" key="3">
    <source>
        <dbReference type="WBParaSite" id="MCOS_0000640501-mRNA-1"/>
    </source>
</evidence>
<reference evidence="3" key="1">
    <citation type="submission" date="2017-02" db="UniProtKB">
        <authorList>
            <consortium name="WormBaseParasite"/>
        </authorList>
    </citation>
    <scope>IDENTIFICATION</scope>
</reference>
<dbReference type="AlphaFoldDB" id="A0A0R3UGN2"/>
<protein>
    <submittedName>
        <fullName evidence="3">DUF4283 domain-containing protein</fullName>
    </submittedName>
</protein>
<keyword evidence="2" id="KW-1185">Reference proteome</keyword>
<proteinExistence type="predicted"/>
<dbReference type="WBParaSite" id="MCOS_0000640501-mRNA-1">
    <property type="protein sequence ID" value="MCOS_0000640501-mRNA-1"/>
    <property type="gene ID" value="MCOS_0000640501"/>
</dbReference>
<sequence length="170" mass="18875">MPRSLWDRFAPISGVTFCETEMMASVRSRSAPTVSRLVPEAEEEEVVVRWALHCRRLSPQWTQVAGFHFYFADPGVVLLVINNSVLLVPLPIALGLNFGDQGRCVSTKWGKCVNFQLDLAPLVRTDSVCLLADRIRSGGLNGVTERSADWTTVGRQLFLVGVQSRLIAEM</sequence>
<reference evidence="1 2" key="2">
    <citation type="submission" date="2018-10" db="EMBL/GenBank/DDBJ databases">
        <authorList>
            <consortium name="Pathogen Informatics"/>
        </authorList>
    </citation>
    <scope>NUCLEOTIDE SEQUENCE [LARGE SCALE GENOMIC DNA]</scope>
</reference>
<dbReference type="EMBL" id="UXSR01005259">
    <property type="protein sequence ID" value="VDD80403.1"/>
    <property type="molecule type" value="Genomic_DNA"/>
</dbReference>
<gene>
    <name evidence="1" type="ORF">MCOS_LOCUS6406</name>
</gene>
<evidence type="ECO:0000313" key="2">
    <source>
        <dbReference type="Proteomes" id="UP000267029"/>
    </source>
</evidence>